<dbReference type="EMBL" id="FPBA01000024">
    <property type="protein sequence ID" value="SFU01275.1"/>
    <property type="molecule type" value="Genomic_DNA"/>
</dbReference>
<accession>A0A1I7CPB3</accession>
<proteinExistence type="predicted"/>
<dbReference type="OrthoDB" id="7210788at2"/>
<protein>
    <submittedName>
        <fullName evidence="2">Htaa protein</fullName>
    </submittedName>
</protein>
<reference evidence="3" key="1">
    <citation type="submission" date="2016-10" db="EMBL/GenBank/DDBJ databases">
        <authorList>
            <person name="Varghese N."/>
            <person name="Submissions S."/>
        </authorList>
    </citation>
    <scope>NUCLEOTIDE SEQUENCE [LARGE SCALE GENOMIC DNA]</scope>
    <source>
        <strain evidence="3">DSM 46136</strain>
    </source>
</reference>
<dbReference type="RefSeq" id="WP_139246004.1">
    <property type="nucleotide sequence ID" value="NZ_FPBA01000024.1"/>
</dbReference>
<gene>
    <name evidence="2" type="ORF">SAMN05660657_04725</name>
</gene>
<organism evidence="2 3">
    <name type="scientific">Geodermatophilus amargosae</name>
    <dbReference type="NCBI Taxonomy" id="1296565"/>
    <lineage>
        <taxon>Bacteria</taxon>
        <taxon>Bacillati</taxon>
        <taxon>Actinomycetota</taxon>
        <taxon>Actinomycetes</taxon>
        <taxon>Geodermatophilales</taxon>
        <taxon>Geodermatophilaceae</taxon>
        <taxon>Geodermatophilus</taxon>
    </lineage>
</organism>
<dbReference type="AlphaFoldDB" id="A0A1I7CPB3"/>
<sequence>MTESPPPASTRPEFGLRWGIKGSFLEYVQRMPDGKGWLGDGAVAVGTNEILFPPERTGWRPSPDGVPDRFWAFRGDVRFSGHHGMLFVRLAFPVLTLRGEHAELTVTPLEDTESAERLTLVTLSLAQQPSLEGIEIWHGTDVRLTGTGAELFNDVYPLGAEFEPLTVTVPLLDASE</sequence>
<dbReference type="Proteomes" id="UP000199546">
    <property type="component" value="Unassembled WGS sequence"/>
</dbReference>
<name>A0A1I7CPB3_9ACTN</name>
<keyword evidence="3" id="KW-1185">Reference proteome</keyword>
<dbReference type="Pfam" id="PF04213">
    <property type="entry name" value="HtaA"/>
    <property type="match status" value="1"/>
</dbReference>
<dbReference type="InterPro" id="IPR007331">
    <property type="entry name" value="Htaa"/>
</dbReference>
<evidence type="ECO:0000313" key="3">
    <source>
        <dbReference type="Proteomes" id="UP000199546"/>
    </source>
</evidence>
<evidence type="ECO:0000313" key="2">
    <source>
        <dbReference type="EMBL" id="SFU01275.1"/>
    </source>
</evidence>
<evidence type="ECO:0000259" key="1">
    <source>
        <dbReference type="Pfam" id="PF04213"/>
    </source>
</evidence>
<feature type="domain" description="Htaa" evidence="1">
    <location>
        <begin position="16"/>
        <end position="168"/>
    </location>
</feature>